<protein>
    <submittedName>
        <fullName evidence="1">Uncharacterized protein</fullName>
    </submittedName>
</protein>
<comment type="caution">
    <text evidence="1">The sequence shown here is derived from an EMBL/GenBank/DDBJ whole genome shotgun (WGS) entry which is preliminary data.</text>
</comment>
<gene>
    <name evidence="1" type="ORF">NP596_11685</name>
</gene>
<sequence length="68" mass="7256">MAEFYVDTTAQSNGEHIVHNANCTLLPPKESIRYLGSIASCNSALKKAAEMFKPVNACPQCASACHTA</sequence>
<keyword evidence="2" id="KW-1185">Reference proteome</keyword>
<name>A0ABT1U5N1_9GAMM</name>
<reference evidence="1 2" key="1">
    <citation type="submission" date="2022-07" db="EMBL/GenBank/DDBJ databases">
        <title>Methylomonas rivi sp. nov., Methylomonas rosea sp. nov., Methylomonas aureus sp. nov. and Methylomonas subterranea sp. nov., four novel methanotrophs isolated from a freshwater creek and the deep terrestrial subsurface.</title>
        <authorList>
            <person name="Abin C."/>
            <person name="Sankaranarayanan K."/>
            <person name="Garner C."/>
            <person name="Sindelar R."/>
            <person name="Kotary K."/>
            <person name="Garner R."/>
            <person name="Barclay S."/>
            <person name="Lawson P."/>
            <person name="Krumholz L."/>
        </authorList>
    </citation>
    <scope>NUCLEOTIDE SEQUENCE [LARGE SCALE GENOMIC DNA]</scope>
    <source>
        <strain evidence="1 2">WSC-6</strain>
    </source>
</reference>
<proteinExistence type="predicted"/>
<accession>A0ABT1U5N1</accession>
<evidence type="ECO:0000313" key="1">
    <source>
        <dbReference type="EMBL" id="MCQ8129115.1"/>
    </source>
</evidence>
<organism evidence="1 2">
    <name type="scientific">Methylomonas rivi</name>
    <dbReference type="NCBI Taxonomy" id="2952226"/>
    <lineage>
        <taxon>Bacteria</taxon>
        <taxon>Pseudomonadati</taxon>
        <taxon>Pseudomonadota</taxon>
        <taxon>Gammaproteobacteria</taxon>
        <taxon>Methylococcales</taxon>
        <taxon>Methylococcaceae</taxon>
        <taxon>Methylomonas</taxon>
    </lineage>
</organism>
<dbReference type="EMBL" id="JANIBK010000056">
    <property type="protein sequence ID" value="MCQ8129115.1"/>
    <property type="molecule type" value="Genomic_DNA"/>
</dbReference>
<dbReference type="RefSeq" id="WP_256615541.1">
    <property type="nucleotide sequence ID" value="NZ_JANIBK010000056.1"/>
</dbReference>
<dbReference type="Proteomes" id="UP001524586">
    <property type="component" value="Unassembled WGS sequence"/>
</dbReference>
<evidence type="ECO:0000313" key="2">
    <source>
        <dbReference type="Proteomes" id="UP001524586"/>
    </source>
</evidence>